<gene>
    <name evidence="1" type="ORF">SPIL2461_LOCUS3569</name>
</gene>
<keyword evidence="2" id="KW-1185">Reference proteome</keyword>
<feature type="non-terminal residue" evidence="1">
    <location>
        <position position="1"/>
    </location>
</feature>
<protein>
    <submittedName>
        <fullName evidence="1">Uncharacterized protein</fullName>
    </submittedName>
</protein>
<organism evidence="1 2">
    <name type="scientific">Symbiodinium pilosum</name>
    <name type="common">Dinoflagellate</name>
    <dbReference type="NCBI Taxonomy" id="2952"/>
    <lineage>
        <taxon>Eukaryota</taxon>
        <taxon>Sar</taxon>
        <taxon>Alveolata</taxon>
        <taxon>Dinophyceae</taxon>
        <taxon>Suessiales</taxon>
        <taxon>Symbiodiniaceae</taxon>
        <taxon>Symbiodinium</taxon>
    </lineage>
</organism>
<feature type="non-terminal residue" evidence="1">
    <location>
        <position position="137"/>
    </location>
</feature>
<dbReference type="EMBL" id="CAJNIZ010004351">
    <property type="protein sequence ID" value="CAE7231771.1"/>
    <property type="molecule type" value="Genomic_DNA"/>
</dbReference>
<dbReference type="AlphaFoldDB" id="A0A812KWR3"/>
<evidence type="ECO:0000313" key="2">
    <source>
        <dbReference type="Proteomes" id="UP000649617"/>
    </source>
</evidence>
<name>A0A812KWR3_SYMPI</name>
<proteinExistence type="predicted"/>
<sequence length="137" mass="13798">CVAHGSGSSAERRAGCGDRTISCPSKGTGALGQKSLPAGIAVSAPGCLRPRQGGNPIPPRHLHGSYRRAAFGLGPDLALCPQCDSVLGSLHTADRISVPALCGSEAQVDCSHLDDAFRGNPGAALLGDTDADTLPSE</sequence>
<comment type="caution">
    <text evidence="1">The sequence shown here is derived from an EMBL/GenBank/DDBJ whole genome shotgun (WGS) entry which is preliminary data.</text>
</comment>
<reference evidence="1" key="1">
    <citation type="submission" date="2021-02" db="EMBL/GenBank/DDBJ databases">
        <authorList>
            <person name="Dougan E. K."/>
            <person name="Rhodes N."/>
            <person name="Thang M."/>
            <person name="Chan C."/>
        </authorList>
    </citation>
    <scope>NUCLEOTIDE SEQUENCE</scope>
</reference>
<accession>A0A812KWR3</accession>
<evidence type="ECO:0000313" key="1">
    <source>
        <dbReference type="EMBL" id="CAE7231771.1"/>
    </source>
</evidence>
<dbReference type="Proteomes" id="UP000649617">
    <property type="component" value="Unassembled WGS sequence"/>
</dbReference>